<evidence type="ECO:0000313" key="1">
    <source>
        <dbReference type="EMBL" id="EAV46384.1"/>
    </source>
</evidence>
<accession>A0NMT9</accession>
<dbReference type="EMBL" id="AAUW01000001">
    <property type="protein sequence ID" value="EAV46384.1"/>
    <property type="molecule type" value="Genomic_DNA"/>
</dbReference>
<dbReference type="PANTHER" id="PTHR43611:SF3">
    <property type="entry name" value="FLAVIN MONONUCLEOTIDE HYDROLASE 1, CHLOROPLATIC"/>
    <property type="match status" value="1"/>
</dbReference>
<dbReference type="Pfam" id="PF00702">
    <property type="entry name" value="Hydrolase"/>
    <property type="match status" value="1"/>
</dbReference>
<organism evidence="1 2">
    <name type="scientific">Roseibium aggregatum (strain ATCC 25650 / DSM 13394 / JCM 20685 / NBRC 16684 / NCIMB 2208 / IAM 12614 / B1)</name>
    <name type="common">Stappia aggregata</name>
    <dbReference type="NCBI Taxonomy" id="384765"/>
    <lineage>
        <taxon>Bacteria</taxon>
        <taxon>Pseudomonadati</taxon>
        <taxon>Pseudomonadota</taxon>
        <taxon>Alphaproteobacteria</taxon>
        <taxon>Hyphomicrobiales</taxon>
        <taxon>Stappiaceae</taxon>
        <taxon>Roseibium</taxon>
    </lineage>
</organism>
<dbReference type="InterPro" id="IPR023214">
    <property type="entry name" value="HAD_sf"/>
</dbReference>
<dbReference type="eggNOG" id="COG1011">
    <property type="taxonomic scope" value="Bacteria"/>
</dbReference>
<dbReference type="NCBIfam" id="TIGR01509">
    <property type="entry name" value="HAD-SF-IA-v3"/>
    <property type="match status" value="1"/>
</dbReference>
<dbReference type="Proteomes" id="UP000004848">
    <property type="component" value="Unassembled WGS sequence"/>
</dbReference>
<evidence type="ECO:0000313" key="2">
    <source>
        <dbReference type="Proteomes" id="UP000004848"/>
    </source>
</evidence>
<reference evidence="1 2" key="1">
    <citation type="submission" date="2006-05" db="EMBL/GenBank/DDBJ databases">
        <authorList>
            <person name="King G."/>
            <person name="Ferriera S."/>
            <person name="Johnson J."/>
            <person name="Kravitz S."/>
            <person name="Beeson K."/>
            <person name="Sutton G."/>
            <person name="Rogers Y.-H."/>
            <person name="Friedman R."/>
            <person name="Frazier M."/>
            <person name="Venter J.C."/>
        </authorList>
    </citation>
    <scope>NUCLEOTIDE SEQUENCE [LARGE SCALE GENOMIC DNA]</scope>
    <source>
        <strain evidence="2">ATCC 25650 / DSM 13394 / JCM 20685 / NBRC 16684 / NCIMB 2208 / IAM 12614 / B1</strain>
    </source>
</reference>
<dbReference type="AlphaFoldDB" id="A0NMT9"/>
<comment type="caution">
    <text evidence="1">The sequence shown here is derived from an EMBL/GenBank/DDBJ whole genome shotgun (WGS) entry which is preliminary data.</text>
</comment>
<dbReference type="Gene3D" id="3.40.50.1000">
    <property type="entry name" value="HAD superfamily/HAD-like"/>
    <property type="match status" value="1"/>
</dbReference>
<proteinExistence type="predicted"/>
<dbReference type="SFLD" id="SFLDG01129">
    <property type="entry name" value="C1.5:_HAD__Beta-PGM__Phosphata"/>
    <property type="match status" value="1"/>
</dbReference>
<gene>
    <name evidence="1" type="ORF">SIAM614_11158</name>
</gene>
<evidence type="ECO:0008006" key="3">
    <source>
        <dbReference type="Google" id="ProtNLM"/>
    </source>
</evidence>
<sequence>MRADISVIAWDFDGVLNRNIVDGRFVWADTLEDDLGIALDAFERGVFDATFAQVISGKRDIKRHLQDWLDRCGHTLDAEDLLDYWFARDDLKDRFTCGLLEHLAGHDVVQVIATNNEDQRSSYIEHQSGFGSLVSQVFSSGRIKSAKPDAAFFTHVSNALRVAPSEILLIDDSATNVRAAKALGWKGFHFTEQSRQELVSFLGL</sequence>
<dbReference type="SUPFAM" id="SSF56784">
    <property type="entry name" value="HAD-like"/>
    <property type="match status" value="1"/>
</dbReference>
<dbReference type="GeneID" id="68844910"/>
<dbReference type="InterPro" id="IPR036412">
    <property type="entry name" value="HAD-like_sf"/>
</dbReference>
<protein>
    <recommendedName>
        <fullName evidence="3">Hydrolase of the HAD superfamily</fullName>
    </recommendedName>
</protein>
<dbReference type="SFLD" id="SFLDS00003">
    <property type="entry name" value="Haloacid_Dehalogenase"/>
    <property type="match status" value="1"/>
</dbReference>
<dbReference type="OrthoDB" id="9807742at2"/>
<dbReference type="PANTHER" id="PTHR43611">
    <property type="entry name" value="ALPHA-D-GLUCOSE 1-PHOSPHATE PHOSPHATASE"/>
    <property type="match status" value="1"/>
</dbReference>
<dbReference type="RefSeq" id="WP_006931806.1">
    <property type="nucleotide sequence ID" value="NZ_AAUW01000001.1"/>
</dbReference>
<name>A0NMT9_ROSAI</name>
<dbReference type="InterPro" id="IPR006439">
    <property type="entry name" value="HAD-SF_hydro_IA"/>
</dbReference>